<dbReference type="AlphaFoldDB" id="A0A0F9C024"/>
<evidence type="ECO:0000313" key="1">
    <source>
        <dbReference type="EMBL" id="KKL19557.1"/>
    </source>
</evidence>
<feature type="non-terminal residue" evidence="1">
    <location>
        <position position="506"/>
    </location>
</feature>
<sequence length="506" mass="56155">MAIYDHFTSKVDGTYHFWPPGESEGQPRLRRTVYDPVKLLNAYGWAICGQCAHTLYGLYTTAGLEARPIGLPGHSLCEVFYEGRWHILDVDMWTWFRTPAGHIAGAYELTQNPEGLVLNNAERSDPCDLPDRSLEAYAKMYGETETVDDHVKCLPPKWSIRAHSMDFHLRPGETLIRSQGNQGRFHMPAAWTASRTKYRREWKGHPRERYEPFRTFGNGRWIYQPDLSTGSGDFAAGVRQAEGVNPDDGGLAGTGGASWRIQSPYPFCGIPDCDAQPITYSEGVWLHLAGSGPVRAEVTDPEGKLVEVGTIDGGDFERKVDITQLLSSRYDCLIRITLGEGARLRRLRFEGYLMTSPTSIPRLVAGDNPMELRCADKYGLPTVPFSQVIDFREGADLAGQWQDCSNAQAGTYMDGWQHIAPAADGAVSAVFRFDAPPGGSEAIAWAYAHGTVHEGPTGQPESKARLQWSPDGTHWRDLSTGEVSSTHLQWDCSIDGEVRFDRPLSA</sequence>
<protein>
    <submittedName>
        <fullName evidence="1">Uncharacterized protein</fullName>
    </submittedName>
</protein>
<dbReference type="EMBL" id="LAZR01038443">
    <property type="protein sequence ID" value="KKL19557.1"/>
    <property type="molecule type" value="Genomic_DNA"/>
</dbReference>
<proteinExistence type="predicted"/>
<comment type="caution">
    <text evidence="1">The sequence shown here is derived from an EMBL/GenBank/DDBJ whole genome shotgun (WGS) entry which is preliminary data.</text>
</comment>
<reference evidence="1" key="1">
    <citation type="journal article" date="2015" name="Nature">
        <title>Complex archaea that bridge the gap between prokaryotes and eukaryotes.</title>
        <authorList>
            <person name="Spang A."/>
            <person name="Saw J.H."/>
            <person name="Jorgensen S.L."/>
            <person name="Zaremba-Niedzwiedzka K."/>
            <person name="Martijn J."/>
            <person name="Lind A.E."/>
            <person name="van Eijk R."/>
            <person name="Schleper C."/>
            <person name="Guy L."/>
            <person name="Ettema T.J."/>
        </authorList>
    </citation>
    <scope>NUCLEOTIDE SEQUENCE</scope>
</reference>
<organism evidence="1">
    <name type="scientific">marine sediment metagenome</name>
    <dbReference type="NCBI Taxonomy" id="412755"/>
    <lineage>
        <taxon>unclassified sequences</taxon>
        <taxon>metagenomes</taxon>
        <taxon>ecological metagenomes</taxon>
    </lineage>
</organism>
<name>A0A0F9C024_9ZZZZ</name>
<accession>A0A0F9C024</accession>
<gene>
    <name evidence="1" type="ORF">LCGC14_2464270</name>
</gene>